<feature type="compositionally biased region" description="Basic and acidic residues" evidence="6">
    <location>
        <begin position="50"/>
        <end position="61"/>
    </location>
</feature>
<feature type="region of interest" description="Disordered" evidence="6">
    <location>
        <begin position="1"/>
        <end position="74"/>
    </location>
</feature>
<dbReference type="PANTHER" id="PTHR13710:SF152">
    <property type="entry name" value="ATP-DEPENDENT DNA HELICASE Q5"/>
    <property type="match status" value="1"/>
</dbReference>
<dbReference type="InterPro" id="IPR027417">
    <property type="entry name" value="P-loop_NTPase"/>
</dbReference>
<dbReference type="SMART" id="SM00490">
    <property type="entry name" value="HELICc"/>
    <property type="match status" value="1"/>
</dbReference>
<dbReference type="EC" id="5.6.2.4" evidence="5"/>
<dbReference type="GO" id="GO:0000724">
    <property type="term" value="P:double-strand break repair via homologous recombination"/>
    <property type="evidence" value="ECO:0007669"/>
    <property type="project" value="TreeGrafter"/>
</dbReference>
<dbReference type="EMBL" id="JACGCI010000070">
    <property type="protein sequence ID" value="KAF6748488.1"/>
    <property type="molecule type" value="Genomic_DNA"/>
</dbReference>
<dbReference type="GO" id="GO:0005694">
    <property type="term" value="C:chromosome"/>
    <property type="evidence" value="ECO:0007669"/>
    <property type="project" value="TreeGrafter"/>
</dbReference>
<comment type="caution">
    <text evidence="9">The sequence shown here is derived from an EMBL/GenBank/DDBJ whole genome shotgun (WGS) entry which is preliminary data.</text>
</comment>
<dbReference type="GO" id="GO:0009378">
    <property type="term" value="F:four-way junction helicase activity"/>
    <property type="evidence" value="ECO:0007669"/>
    <property type="project" value="TreeGrafter"/>
</dbReference>
<dbReference type="InterPro" id="IPR001650">
    <property type="entry name" value="Helicase_C-like"/>
</dbReference>
<dbReference type="SMART" id="SM00487">
    <property type="entry name" value="DEXDc"/>
    <property type="match status" value="1"/>
</dbReference>
<dbReference type="GO" id="GO:0005524">
    <property type="term" value="F:ATP binding"/>
    <property type="evidence" value="ECO:0007669"/>
    <property type="project" value="UniProtKB-KW"/>
</dbReference>
<dbReference type="Proteomes" id="UP000521943">
    <property type="component" value="Unassembled WGS sequence"/>
</dbReference>
<reference evidence="9 10" key="1">
    <citation type="submission" date="2020-07" db="EMBL/GenBank/DDBJ databases">
        <title>Comparative genomics of pyrophilous fungi reveals a link between fire events and developmental genes.</title>
        <authorList>
            <consortium name="DOE Joint Genome Institute"/>
            <person name="Steindorff A.S."/>
            <person name="Carver A."/>
            <person name="Calhoun S."/>
            <person name="Stillman K."/>
            <person name="Liu H."/>
            <person name="Lipzen A."/>
            <person name="Pangilinan J."/>
            <person name="Labutti K."/>
            <person name="Bruns T.D."/>
            <person name="Grigoriev I.V."/>
        </authorList>
    </citation>
    <scope>NUCLEOTIDE SEQUENCE [LARGE SCALE GENOMIC DNA]</scope>
    <source>
        <strain evidence="9 10">CBS 144469</strain>
    </source>
</reference>
<accession>A0A8H6LY84</accession>
<feature type="compositionally biased region" description="Acidic residues" evidence="6">
    <location>
        <begin position="665"/>
        <end position="677"/>
    </location>
</feature>
<keyword evidence="10" id="KW-1185">Reference proteome</keyword>
<dbReference type="GO" id="GO:0043138">
    <property type="term" value="F:3'-5' DNA helicase activity"/>
    <property type="evidence" value="ECO:0007669"/>
    <property type="project" value="UniProtKB-EC"/>
</dbReference>
<dbReference type="PROSITE" id="PS51192">
    <property type="entry name" value="HELICASE_ATP_BIND_1"/>
    <property type="match status" value="1"/>
</dbReference>
<dbReference type="Pfam" id="PF16124">
    <property type="entry name" value="RecQ_Zn_bind"/>
    <property type="match status" value="1"/>
</dbReference>
<dbReference type="Gene3D" id="3.40.50.300">
    <property type="entry name" value="P-loop containing nucleotide triphosphate hydrolases"/>
    <property type="match status" value="2"/>
</dbReference>
<sequence length="882" mass="96448">MSDSDDSEHGYSLFRQGSSSKPSSPAAKGKAGRSARAGSSSSKATSVESDDTKSRAKKDVAKAPTSATKAAKAGLNKWKSGGAVQQELGRNLQVVGPSDAEMQSFKYSSYKGKQKEIVSAAVAGKDVFVLAPTGMGKSLCFQIPAIAANASTHSHSPLQILTVEALRDKGVSVASLCSATDKKEKTETEKDLASSNPETRILYVTPERLKMKEFLCLLDNLQENGKLNRLVVDERDIIRNLGLSRKNLYIALHPFNRANLYYEVRYLSDPSDLFKMDDIHNWIMRIYHRRGRTCSGIIYCRNRKGCDAGLWRGAYHAGIKTPTLNSTLDKWMNGGVDVVVATIAFGMGIDKSDVRYVIHYDLPKSFEGYYQETGRAGRDGVVAKCVLYFSREDCIDVKKWVMMPKDRPFKGECEGPPPTQRASDSLAALFKMAENPKLCRHVAVCRYFGEVIDEKDEDVMKTLCNQMCDVCKTPDRTVRHHAKLNPIDTSALLETKPRAPTITNLERQNALISRTLSSVAPNANGSRLGMAQRVGVGIKRTGSLTGGDPEASKRVKVGLDLAPALVTRPYTSVGGLKKPFKAPTFVQPGGGGTAAVSSPGARASVASPIPAARVARPRRPPSPPPVVERSPSPLAEVVDAPPSPPQAKRRKEGKSSSVVQTSDDVPIEIDDDGEEEAVSPPTRRRSEPEAPIEINDDSDEDGIAFVEPKRAVVRPYDEDDEEEVEEEPRTDLSSMTLEPMWSMDDQKAGSDDDDDVEDVVLLHEHSTKVTERKRRKGVKTIRKALHTIFISNTSCNRLWRKLPKAPTSKDRRKRVLLYAAVAIEGSALVHSSTGEGYGYAIGAAEEAISGELKKVDLWNSGKSEFEEAQDVVDVLVKECARS</sequence>
<proteinExistence type="inferred from homology"/>
<feature type="compositionally biased region" description="Low complexity" evidence="6">
    <location>
        <begin position="601"/>
        <end position="614"/>
    </location>
</feature>
<keyword evidence="9" id="KW-0378">Hydrolase</keyword>
<feature type="domain" description="Helicase C-terminal" evidence="8">
    <location>
        <begin position="244"/>
        <end position="424"/>
    </location>
</feature>
<dbReference type="PANTHER" id="PTHR13710">
    <property type="entry name" value="DNA HELICASE RECQ FAMILY MEMBER"/>
    <property type="match status" value="1"/>
</dbReference>
<feature type="region of interest" description="Disordered" evidence="6">
    <location>
        <begin position="576"/>
        <end position="739"/>
    </location>
</feature>
<evidence type="ECO:0000256" key="4">
    <source>
        <dbReference type="ARBA" id="ARBA00034617"/>
    </source>
</evidence>
<keyword evidence="2" id="KW-0547">Nucleotide-binding</keyword>
<dbReference type="Pfam" id="PF00271">
    <property type="entry name" value="Helicase_C"/>
    <property type="match status" value="1"/>
</dbReference>
<feature type="compositionally biased region" description="Acidic residues" evidence="6">
    <location>
        <begin position="717"/>
        <end position="728"/>
    </location>
</feature>
<keyword evidence="3" id="KW-0067">ATP-binding</keyword>
<dbReference type="InterPro" id="IPR032284">
    <property type="entry name" value="RecQ_Zn-bd"/>
</dbReference>
<evidence type="ECO:0000256" key="3">
    <source>
        <dbReference type="ARBA" id="ARBA00022840"/>
    </source>
</evidence>
<dbReference type="SUPFAM" id="SSF52540">
    <property type="entry name" value="P-loop containing nucleoside triphosphate hydrolases"/>
    <property type="match status" value="2"/>
</dbReference>
<feature type="domain" description="Helicase ATP-binding" evidence="7">
    <location>
        <begin position="118"/>
        <end position="244"/>
    </location>
</feature>
<evidence type="ECO:0000313" key="9">
    <source>
        <dbReference type="EMBL" id="KAF6748488.1"/>
    </source>
</evidence>
<dbReference type="OrthoDB" id="10261556at2759"/>
<dbReference type="GO" id="GO:0016787">
    <property type="term" value="F:hydrolase activity"/>
    <property type="evidence" value="ECO:0007669"/>
    <property type="project" value="UniProtKB-KW"/>
</dbReference>
<gene>
    <name evidence="9" type="ORF">DFP72DRAFT_916090</name>
</gene>
<evidence type="ECO:0000256" key="2">
    <source>
        <dbReference type="ARBA" id="ARBA00022741"/>
    </source>
</evidence>
<dbReference type="GO" id="GO:0003677">
    <property type="term" value="F:DNA binding"/>
    <property type="evidence" value="ECO:0007669"/>
    <property type="project" value="UniProtKB-KW"/>
</dbReference>
<dbReference type="GO" id="GO:0005634">
    <property type="term" value="C:nucleus"/>
    <property type="evidence" value="ECO:0007669"/>
    <property type="project" value="TreeGrafter"/>
</dbReference>
<evidence type="ECO:0000256" key="1">
    <source>
        <dbReference type="ARBA" id="ARBA00005446"/>
    </source>
</evidence>
<evidence type="ECO:0000256" key="6">
    <source>
        <dbReference type="SAM" id="MobiDB-lite"/>
    </source>
</evidence>
<organism evidence="9 10">
    <name type="scientific">Ephemerocybe angulata</name>
    <dbReference type="NCBI Taxonomy" id="980116"/>
    <lineage>
        <taxon>Eukaryota</taxon>
        <taxon>Fungi</taxon>
        <taxon>Dikarya</taxon>
        <taxon>Basidiomycota</taxon>
        <taxon>Agaricomycotina</taxon>
        <taxon>Agaricomycetes</taxon>
        <taxon>Agaricomycetidae</taxon>
        <taxon>Agaricales</taxon>
        <taxon>Agaricineae</taxon>
        <taxon>Psathyrellaceae</taxon>
        <taxon>Ephemerocybe</taxon>
    </lineage>
</organism>
<dbReference type="InterPro" id="IPR014001">
    <property type="entry name" value="Helicase_ATP-bd"/>
</dbReference>
<dbReference type="InterPro" id="IPR011545">
    <property type="entry name" value="DEAD/DEAH_box_helicase_dom"/>
</dbReference>
<name>A0A8H6LY84_9AGAR</name>
<evidence type="ECO:0000259" key="7">
    <source>
        <dbReference type="PROSITE" id="PS51192"/>
    </source>
</evidence>
<evidence type="ECO:0000256" key="5">
    <source>
        <dbReference type="ARBA" id="ARBA00034808"/>
    </source>
</evidence>
<dbReference type="PROSITE" id="PS51194">
    <property type="entry name" value="HELICASE_CTER"/>
    <property type="match status" value="1"/>
</dbReference>
<feature type="compositionally biased region" description="Low complexity" evidence="6">
    <location>
        <begin position="62"/>
        <end position="73"/>
    </location>
</feature>
<dbReference type="Pfam" id="PF00270">
    <property type="entry name" value="DEAD"/>
    <property type="match status" value="1"/>
</dbReference>
<comment type="similarity">
    <text evidence="1">Belongs to the helicase family. RecQ subfamily.</text>
</comment>
<dbReference type="AlphaFoldDB" id="A0A8H6LY84"/>
<dbReference type="GO" id="GO:0005737">
    <property type="term" value="C:cytoplasm"/>
    <property type="evidence" value="ECO:0007669"/>
    <property type="project" value="TreeGrafter"/>
</dbReference>
<feature type="compositionally biased region" description="Low complexity" evidence="6">
    <location>
        <begin position="17"/>
        <end position="44"/>
    </location>
</feature>
<comment type="catalytic activity">
    <reaction evidence="4">
        <text>Couples ATP hydrolysis with the unwinding of duplex DNA by translocating in the 3'-5' direction.</text>
        <dbReference type="EC" id="5.6.2.4"/>
    </reaction>
</comment>
<evidence type="ECO:0000313" key="10">
    <source>
        <dbReference type="Proteomes" id="UP000521943"/>
    </source>
</evidence>
<protein>
    <recommendedName>
        <fullName evidence="5">DNA 3'-5' helicase</fullName>
        <ecNumber evidence="5">5.6.2.4</ecNumber>
    </recommendedName>
</protein>
<evidence type="ECO:0000259" key="8">
    <source>
        <dbReference type="PROSITE" id="PS51194"/>
    </source>
</evidence>